<dbReference type="EMBL" id="BLAY01000058">
    <property type="protein sequence ID" value="GET39082.1"/>
    <property type="molecule type" value="Genomic_DNA"/>
</dbReference>
<reference evidence="2" key="1">
    <citation type="submission" date="2019-10" db="EMBL/GenBank/DDBJ databases">
        <title>Draft genome sequece of Microseira wollei NIES-4236.</title>
        <authorList>
            <person name="Yamaguchi H."/>
            <person name="Suzuki S."/>
            <person name="Kawachi M."/>
        </authorList>
    </citation>
    <scope>NUCLEOTIDE SEQUENCE</scope>
    <source>
        <strain evidence="2">NIES-4236</strain>
    </source>
</reference>
<organism evidence="2 3">
    <name type="scientific">Microseira wollei NIES-4236</name>
    <dbReference type="NCBI Taxonomy" id="2530354"/>
    <lineage>
        <taxon>Bacteria</taxon>
        <taxon>Bacillati</taxon>
        <taxon>Cyanobacteriota</taxon>
        <taxon>Cyanophyceae</taxon>
        <taxon>Oscillatoriophycideae</taxon>
        <taxon>Aerosakkonematales</taxon>
        <taxon>Aerosakkonemataceae</taxon>
        <taxon>Microseira</taxon>
    </lineage>
</organism>
<sequence length="34" mass="3870">MHKKQYSIAVLTATVLTIFNAYYSSYSSQAITRI</sequence>
<accession>A0AAV3XFD0</accession>
<proteinExistence type="predicted"/>
<gene>
    <name evidence="2" type="ORF">MiSe_38430</name>
</gene>
<dbReference type="Proteomes" id="UP001050975">
    <property type="component" value="Unassembled WGS sequence"/>
</dbReference>
<name>A0AAV3XFD0_9CYAN</name>
<evidence type="ECO:0000256" key="1">
    <source>
        <dbReference type="SAM" id="Phobius"/>
    </source>
</evidence>
<protein>
    <submittedName>
        <fullName evidence="2">Uncharacterized protein</fullName>
    </submittedName>
</protein>
<comment type="caution">
    <text evidence="2">The sequence shown here is derived from an EMBL/GenBank/DDBJ whole genome shotgun (WGS) entry which is preliminary data.</text>
</comment>
<keyword evidence="1" id="KW-0812">Transmembrane</keyword>
<keyword evidence="1" id="KW-1133">Transmembrane helix</keyword>
<evidence type="ECO:0000313" key="3">
    <source>
        <dbReference type="Proteomes" id="UP001050975"/>
    </source>
</evidence>
<evidence type="ECO:0000313" key="2">
    <source>
        <dbReference type="EMBL" id="GET39082.1"/>
    </source>
</evidence>
<feature type="transmembrane region" description="Helical" evidence="1">
    <location>
        <begin position="6"/>
        <end position="23"/>
    </location>
</feature>
<keyword evidence="1" id="KW-0472">Membrane</keyword>
<dbReference type="AlphaFoldDB" id="A0AAV3XFD0"/>
<keyword evidence="3" id="KW-1185">Reference proteome</keyword>